<name>A0A518DX81_9BACT</name>
<dbReference type="PANTHER" id="PTHR12110">
    <property type="entry name" value="HYDROXYPYRUVATE ISOMERASE"/>
    <property type="match status" value="1"/>
</dbReference>
<evidence type="ECO:0000313" key="3">
    <source>
        <dbReference type="EMBL" id="QDU96430.1"/>
    </source>
</evidence>
<evidence type="ECO:0000313" key="4">
    <source>
        <dbReference type="Proteomes" id="UP000317648"/>
    </source>
</evidence>
<keyword evidence="3" id="KW-0413">Isomerase</keyword>
<dbReference type="InterPro" id="IPR036237">
    <property type="entry name" value="Xyl_isomerase-like_sf"/>
</dbReference>
<dbReference type="InterPro" id="IPR050312">
    <property type="entry name" value="IolE/XylAMocC-like"/>
</dbReference>
<evidence type="ECO:0000259" key="2">
    <source>
        <dbReference type="Pfam" id="PF01261"/>
    </source>
</evidence>
<dbReference type="RefSeq" id="WP_145055063.1">
    <property type="nucleotide sequence ID" value="NZ_CP036433.1"/>
</dbReference>
<feature type="chain" id="PRO_5022062394" evidence="1">
    <location>
        <begin position="31"/>
        <end position="295"/>
    </location>
</feature>
<keyword evidence="4" id="KW-1185">Reference proteome</keyword>
<dbReference type="GO" id="GO:0016853">
    <property type="term" value="F:isomerase activity"/>
    <property type="evidence" value="ECO:0007669"/>
    <property type="project" value="UniProtKB-KW"/>
</dbReference>
<dbReference type="Pfam" id="PF01261">
    <property type="entry name" value="AP_endonuc_2"/>
    <property type="match status" value="1"/>
</dbReference>
<dbReference type="Proteomes" id="UP000317648">
    <property type="component" value="Chromosome"/>
</dbReference>
<feature type="domain" description="Xylose isomerase-like TIM barrel" evidence="2">
    <location>
        <begin position="58"/>
        <end position="283"/>
    </location>
</feature>
<feature type="signal peptide" evidence="1">
    <location>
        <begin position="1"/>
        <end position="30"/>
    </location>
</feature>
<reference evidence="3 4" key="1">
    <citation type="submission" date="2019-02" db="EMBL/GenBank/DDBJ databases">
        <title>Deep-cultivation of Planctomycetes and their phenomic and genomic characterization uncovers novel biology.</title>
        <authorList>
            <person name="Wiegand S."/>
            <person name="Jogler M."/>
            <person name="Boedeker C."/>
            <person name="Pinto D."/>
            <person name="Vollmers J."/>
            <person name="Rivas-Marin E."/>
            <person name="Kohn T."/>
            <person name="Peeters S.H."/>
            <person name="Heuer A."/>
            <person name="Rast P."/>
            <person name="Oberbeckmann S."/>
            <person name="Bunk B."/>
            <person name="Jeske O."/>
            <person name="Meyerdierks A."/>
            <person name="Storesund J.E."/>
            <person name="Kallscheuer N."/>
            <person name="Luecker S."/>
            <person name="Lage O.M."/>
            <person name="Pohl T."/>
            <person name="Merkel B.J."/>
            <person name="Hornburger P."/>
            <person name="Mueller R.-W."/>
            <person name="Bruemmer F."/>
            <person name="Labrenz M."/>
            <person name="Spormann A.M."/>
            <person name="Op den Camp H."/>
            <person name="Overmann J."/>
            <person name="Amann R."/>
            <person name="Jetten M.S.M."/>
            <person name="Mascher T."/>
            <person name="Medema M.H."/>
            <person name="Devos D.P."/>
            <person name="Kaster A.-K."/>
            <person name="Ovreas L."/>
            <person name="Rohde M."/>
            <person name="Galperin M.Y."/>
            <person name="Jogler C."/>
        </authorList>
    </citation>
    <scope>NUCLEOTIDE SEQUENCE [LARGE SCALE GENOMIC DNA]</scope>
    <source>
        <strain evidence="3 4">Pla85_3_4</strain>
    </source>
</reference>
<dbReference type="EMBL" id="CP036433">
    <property type="protein sequence ID" value="QDU96430.1"/>
    <property type="molecule type" value="Genomic_DNA"/>
</dbReference>
<dbReference type="Gene3D" id="3.20.20.150">
    <property type="entry name" value="Divalent-metal-dependent TIM barrel enzymes"/>
    <property type="match status" value="1"/>
</dbReference>
<dbReference type="PROSITE" id="PS51318">
    <property type="entry name" value="TAT"/>
    <property type="match status" value="1"/>
</dbReference>
<proteinExistence type="predicted"/>
<dbReference type="AlphaFoldDB" id="A0A518DX81"/>
<accession>A0A518DX81</accession>
<dbReference type="OrthoDB" id="245429at2"/>
<dbReference type="SUPFAM" id="SSF51658">
    <property type="entry name" value="Xylose isomerase-like"/>
    <property type="match status" value="1"/>
</dbReference>
<sequence precursor="true">MISQPSRRTFLQSLGAAATVASLAPGAALAAPLKGANMAYGLVTYQWGKDWDLPTLIKNCEQAKVYGVELRTTHAHGVEPTLSKIQREEVVKRFNDSPVQLVSLGSNERFDSPDPAVLKKAIETSKEFLRLAHDVGATGVKVKPDRFYPTVAHEKTIAQIGGALNELGEYATGFGQQVRLEVHGQCGEPATIKKIMDVADNENVAVCWNSNAQDLEGPGLEQNFNLLIKRFGATCHVRPLDDADYPYAQLIQLLVDADYQGWLMLEDGRMVADPVEQLARQAILFKKMVAAAQSK</sequence>
<dbReference type="KEGG" id="lcre:Pla8534_42510"/>
<gene>
    <name evidence="3" type="ORF">Pla8534_42510</name>
</gene>
<organism evidence="3 4">
    <name type="scientific">Lignipirellula cremea</name>
    <dbReference type="NCBI Taxonomy" id="2528010"/>
    <lineage>
        <taxon>Bacteria</taxon>
        <taxon>Pseudomonadati</taxon>
        <taxon>Planctomycetota</taxon>
        <taxon>Planctomycetia</taxon>
        <taxon>Pirellulales</taxon>
        <taxon>Pirellulaceae</taxon>
        <taxon>Lignipirellula</taxon>
    </lineage>
</organism>
<keyword evidence="1" id="KW-0732">Signal</keyword>
<dbReference type="InterPro" id="IPR013022">
    <property type="entry name" value="Xyl_isomerase-like_TIM-brl"/>
</dbReference>
<protein>
    <submittedName>
        <fullName evidence="3">Xylose isomerase-like TIM barrel</fullName>
    </submittedName>
</protein>
<evidence type="ECO:0000256" key="1">
    <source>
        <dbReference type="SAM" id="SignalP"/>
    </source>
</evidence>
<dbReference type="InterPro" id="IPR006311">
    <property type="entry name" value="TAT_signal"/>
</dbReference>